<feature type="region of interest" description="Disordered" evidence="1">
    <location>
        <begin position="1"/>
        <end position="48"/>
    </location>
</feature>
<proteinExistence type="predicted"/>
<evidence type="ECO:0000256" key="1">
    <source>
        <dbReference type="SAM" id="MobiDB-lite"/>
    </source>
</evidence>
<feature type="compositionally biased region" description="Basic and acidic residues" evidence="1">
    <location>
        <begin position="15"/>
        <end position="28"/>
    </location>
</feature>
<organism evidence="2 3">
    <name type="scientific">Mycolicibacterium novocastrense</name>
    <name type="common">Mycobacterium novocastrense</name>
    <dbReference type="NCBI Taxonomy" id="59813"/>
    <lineage>
        <taxon>Bacteria</taxon>
        <taxon>Bacillati</taxon>
        <taxon>Actinomycetota</taxon>
        <taxon>Actinomycetes</taxon>
        <taxon>Mycobacteriales</taxon>
        <taxon>Mycobacteriaceae</taxon>
        <taxon>Mycolicibacterium</taxon>
    </lineage>
</organism>
<accession>A0ABQ0KMU3</accession>
<keyword evidence="3" id="KW-1185">Reference proteome</keyword>
<protein>
    <submittedName>
        <fullName evidence="2">Uncharacterized protein</fullName>
    </submittedName>
</protein>
<gene>
    <name evidence="2" type="ORF">RMCN_4040</name>
</gene>
<dbReference type="Proteomes" id="UP000069773">
    <property type="component" value="Unassembled WGS sequence"/>
</dbReference>
<name>A0ABQ0KMU3_MYCNV</name>
<evidence type="ECO:0000313" key="3">
    <source>
        <dbReference type="Proteomes" id="UP000069773"/>
    </source>
</evidence>
<comment type="caution">
    <text evidence="2">The sequence shown here is derived from an EMBL/GenBank/DDBJ whole genome shotgun (WGS) entry which is preliminary data.</text>
</comment>
<reference evidence="2 3" key="1">
    <citation type="journal article" date="2016" name="Genome Announc.">
        <title>Draft Genome Sequences of Five Rapidly Growing Mycobacterium Species, M. thermoresistibile, M. fortuitum subsp. acetamidolyticum, M. canariasense, M. brisbanense, and M. novocastrense.</title>
        <authorList>
            <person name="Katahira K."/>
            <person name="Ogura Y."/>
            <person name="Gotoh Y."/>
            <person name="Hayashi T."/>
        </authorList>
    </citation>
    <scope>NUCLEOTIDE SEQUENCE [LARGE SCALE GENOMIC DNA]</scope>
    <source>
        <strain evidence="2 3">JCM18114</strain>
    </source>
</reference>
<dbReference type="EMBL" id="BCTA01000052">
    <property type="protein sequence ID" value="GAT10907.1"/>
    <property type="molecule type" value="Genomic_DNA"/>
</dbReference>
<sequence>MARSSCGRATQVRRAPTERTGAESKDPTIVHAMGEPVSGDVDFNDPHRVPPCYDVEHKTRNTQEQLMYSTSQHAP</sequence>
<evidence type="ECO:0000313" key="2">
    <source>
        <dbReference type="EMBL" id="GAT10907.1"/>
    </source>
</evidence>